<dbReference type="PANTHER" id="PTHR13773">
    <property type="entry name" value="PHOSPHATIDATE CYTIDYLYLTRANSFERASE"/>
    <property type="match status" value="1"/>
</dbReference>
<evidence type="ECO:0000256" key="16">
    <source>
        <dbReference type="RuleBase" id="RU003938"/>
    </source>
</evidence>
<evidence type="ECO:0000256" key="4">
    <source>
        <dbReference type="ARBA" id="ARBA00005189"/>
    </source>
</evidence>
<feature type="transmembrane region" description="Helical" evidence="17">
    <location>
        <begin position="204"/>
        <end position="230"/>
    </location>
</feature>
<evidence type="ECO:0000313" key="18">
    <source>
        <dbReference type="EMBL" id="KII73170.1"/>
    </source>
</evidence>
<evidence type="ECO:0000256" key="10">
    <source>
        <dbReference type="ARBA" id="ARBA00022695"/>
    </source>
</evidence>
<dbReference type="Proteomes" id="UP000031668">
    <property type="component" value="Unassembled WGS sequence"/>
</dbReference>
<keyword evidence="11 17" id="KW-1133">Transmembrane helix</keyword>
<comment type="similarity">
    <text evidence="5 16">Belongs to the CDS family.</text>
</comment>
<evidence type="ECO:0000256" key="7">
    <source>
        <dbReference type="ARBA" id="ARBA00022516"/>
    </source>
</evidence>
<dbReference type="AlphaFoldDB" id="A0A0C2N9Z2"/>
<feature type="transmembrane region" description="Helical" evidence="17">
    <location>
        <begin position="242"/>
        <end position="265"/>
    </location>
</feature>
<keyword evidence="15" id="KW-1208">Phospholipid metabolism</keyword>
<dbReference type="EC" id="2.7.7.41" evidence="6 16"/>
<comment type="pathway">
    <text evidence="3 16">Phospholipid metabolism; CDP-diacylglycerol biosynthesis; CDP-diacylglycerol from sn-glycerol 3-phosphate: step 3/3.</text>
</comment>
<protein>
    <recommendedName>
        <fullName evidence="6 16">Phosphatidate cytidylyltransferase</fullName>
        <ecNumber evidence="6 16">2.7.7.41</ecNumber>
    </recommendedName>
</protein>
<feature type="transmembrane region" description="Helical" evidence="17">
    <location>
        <begin position="53"/>
        <end position="86"/>
    </location>
</feature>
<evidence type="ECO:0000256" key="6">
    <source>
        <dbReference type="ARBA" id="ARBA00012487"/>
    </source>
</evidence>
<comment type="catalytic activity">
    <reaction evidence="1 16">
        <text>a 1,2-diacyl-sn-glycero-3-phosphate + CTP + H(+) = a CDP-1,2-diacyl-sn-glycerol + diphosphate</text>
        <dbReference type="Rhea" id="RHEA:16229"/>
        <dbReference type="ChEBI" id="CHEBI:15378"/>
        <dbReference type="ChEBI" id="CHEBI:33019"/>
        <dbReference type="ChEBI" id="CHEBI:37563"/>
        <dbReference type="ChEBI" id="CHEBI:58332"/>
        <dbReference type="ChEBI" id="CHEBI:58608"/>
        <dbReference type="EC" id="2.7.7.41"/>
    </reaction>
</comment>
<dbReference type="InterPro" id="IPR016720">
    <property type="entry name" value="PC_Trfase_euk"/>
</dbReference>
<evidence type="ECO:0000256" key="8">
    <source>
        <dbReference type="ARBA" id="ARBA00022679"/>
    </source>
</evidence>
<keyword evidence="13 17" id="KW-0472">Membrane</keyword>
<reference evidence="18 19" key="1">
    <citation type="journal article" date="2014" name="Genome Biol. Evol.">
        <title>The genome of the myxosporean Thelohanellus kitauei shows adaptations to nutrient acquisition within its fish host.</title>
        <authorList>
            <person name="Yang Y."/>
            <person name="Xiong J."/>
            <person name="Zhou Z."/>
            <person name="Huo F."/>
            <person name="Miao W."/>
            <person name="Ran C."/>
            <person name="Liu Y."/>
            <person name="Zhang J."/>
            <person name="Feng J."/>
            <person name="Wang M."/>
            <person name="Wang M."/>
            <person name="Wang L."/>
            <person name="Yao B."/>
        </authorList>
    </citation>
    <scope>NUCLEOTIDE SEQUENCE [LARGE SCALE GENOMIC DNA]</scope>
    <source>
        <strain evidence="18">Wuqing</strain>
    </source>
</reference>
<evidence type="ECO:0000313" key="19">
    <source>
        <dbReference type="Proteomes" id="UP000031668"/>
    </source>
</evidence>
<keyword evidence="10 16" id="KW-0548">Nucleotidyltransferase</keyword>
<evidence type="ECO:0000256" key="3">
    <source>
        <dbReference type="ARBA" id="ARBA00005119"/>
    </source>
</evidence>
<evidence type="ECO:0000256" key="12">
    <source>
        <dbReference type="ARBA" id="ARBA00023098"/>
    </source>
</evidence>
<evidence type="ECO:0000256" key="9">
    <source>
        <dbReference type="ARBA" id="ARBA00022692"/>
    </source>
</evidence>
<dbReference type="PANTHER" id="PTHR13773:SF8">
    <property type="entry name" value="PHOSPHATIDATE CYTIDYLYLTRANSFERASE, PHOTORECEPTOR-SPECIFIC"/>
    <property type="match status" value="1"/>
</dbReference>
<feature type="transmembrane region" description="Helical" evidence="17">
    <location>
        <begin position="145"/>
        <end position="168"/>
    </location>
</feature>
<dbReference type="Pfam" id="PF01148">
    <property type="entry name" value="CTP_transf_1"/>
    <property type="match status" value="1"/>
</dbReference>
<gene>
    <name evidence="18" type="ORF">RF11_12502</name>
</gene>
<keyword evidence="8 16" id="KW-0808">Transferase</keyword>
<evidence type="ECO:0000256" key="14">
    <source>
        <dbReference type="ARBA" id="ARBA00023209"/>
    </source>
</evidence>
<evidence type="ECO:0000256" key="13">
    <source>
        <dbReference type="ARBA" id="ARBA00023136"/>
    </source>
</evidence>
<comment type="caution">
    <text evidence="18">The sequence shown here is derived from an EMBL/GenBank/DDBJ whole genome shotgun (WGS) entry which is preliminary data.</text>
</comment>
<keyword evidence="18" id="KW-0675">Receptor</keyword>
<dbReference type="GO" id="GO:0016024">
    <property type="term" value="P:CDP-diacylglycerol biosynthetic process"/>
    <property type="evidence" value="ECO:0007669"/>
    <property type="project" value="UniProtKB-UniPathway"/>
</dbReference>
<accession>A0A0C2N9Z2</accession>
<dbReference type="OrthoDB" id="10260889at2759"/>
<keyword evidence="7" id="KW-0444">Lipid biosynthesis</keyword>
<evidence type="ECO:0000256" key="15">
    <source>
        <dbReference type="ARBA" id="ARBA00023264"/>
    </source>
</evidence>
<organism evidence="18 19">
    <name type="scientific">Thelohanellus kitauei</name>
    <name type="common">Myxosporean</name>
    <dbReference type="NCBI Taxonomy" id="669202"/>
    <lineage>
        <taxon>Eukaryota</taxon>
        <taxon>Metazoa</taxon>
        <taxon>Cnidaria</taxon>
        <taxon>Myxozoa</taxon>
        <taxon>Myxosporea</taxon>
        <taxon>Bivalvulida</taxon>
        <taxon>Platysporina</taxon>
        <taxon>Myxobolidae</taxon>
        <taxon>Thelohanellus</taxon>
    </lineage>
</organism>
<keyword evidence="12" id="KW-0443">Lipid metabolism</keyword>
<feature type="transmembrane region" description="Helical" evidence="17">
    <location>
        <begin position="107"/>
        <end position="125"/>
    </location>
</feature>
<evidence type="ECO:0000256" key="17">
    <source>
        <dbReference type="SAM" id="Phobius"/>
    </source>
</evidence>
<keyword evidence="9 16" id="KW-0812">Transmembrane</keyword>
<feature type="transmembrane region" description="Helical" evidence="17">
    <location>
        <begin position="298"/>
        <end position="317"/>
    </location>
</feature>
<evidence type="ECO:0000256" key="11">
    <source>
        <dbReference type="ARBA" id="ARBA00022989"/>
    </source>
</evidence>
<feature type="transmembrane region" description="Helical" evidence="17">
    <location>
        <begin position="180"/>
        <end position="198"/>
    </location>
</feature>
<dbReference type="GO" id="GO:0004605">
    <property type="term" value="F:phosphatidate cytidylyltransferase activity"/>
    <property type="evidence" value="ECO:0007669"/>
    <property type="project" value="UniProtKB-EC"/>
</dbReference>
<evidence type="ECO:0000256" key="1">
    <source>
        <dbReference type="ARBA" id="ARBA00001698"/>
    </source>
</evidence>
<dbReference type="GO" id="GO:0005789">
    <property type="term" value="C:endoplasmic reticulum membrane"/>
    <property type="evidence" value="ECO:0007669"/>
    <property type="project" value="TreeGrafter"/>
</dbReference>
<dbReference type="InterPro" id="IPR000374">
    <property type="entry name" value="PC_trans"/>
</dbReference>
<keyword evidence="14" id="KW-0594">Phospholipid biosynthesis</keyword>
<dbReference type="UniPathway" id="UPA00557">
    <property type="reaction ID" value="UER00614"/>
</dbReference>
<feature type="transmembrane region" description="Helical" evidence="17">
    <location>
        <begin position="347"/>
        <end position="365"/>
    </location>
</feature>
<evidence type="ECO:0000256" key="5">
    <source>
        <dbReference type="ARBA" id="ARBA00010185"/>
    </source>
</evidence>
<name>A0A0C2N9Z2_THEKT</name>
<comment type="subcellular location">
    <subcellularLocation>
        <location evidence="2">Membrane</location>
        <topology evidence="2">Multi-pass membrane protein</topology>
    </subcellularLocation>
</comment>
<keyword evidence="19" id="KW-1185">Reference proteome</keyword>
<comment type="pathway">
    <text evidence="4">Lipid metabolism.</text>
</comment>
<sequence>MSSNQTDDLKQRRSRSLRKLDVEVPAEKRNKRQSIEVFVKSKLSALSPKFQSFVIRAIVSVVLLILLPVLIFGDFIVLYFIIYFIALQCYREYIRVGCIDLRTDKLPLIRFFAYFVFFVIFNLFTGDFPIENLRNVIPTEVYFSIKTYGTFINFSMLMLIIVVFVLTLKKHFYKRQFTMLGWFFLGSAVMGCSARCLFKNLQKALIWAFLPMSLIVVNDISAYLCGILFGKTPLIKISPKKTWEGFIGSGIITLFGSVLFTHFLIKYPYFYCPYNNTFGSHKLNITCKLPSFMEPKTFQLSLLPTLIVIPPFGGFFASGFKRAYNIKDFGYTIPGHGGMLDRMDCQFFITIFVFVYTVTFVKVYVSNIVFDEITRLPTEDLIQLYEMLKKYLVDIGAIE</sequence>
<proteinExistence type="inferred from homology"/>
<dbReference type="PROSITE" id="PS01315">
    <property type="entry name" value="CDS"/>
    <property type="match status" value="1"/>
</dbReference>
<dbReference type="OMA" id="FFAYMYF"/>
<dbReference type="EMBL" id="JWZT01000939">
    <property type="protein sequence ID" value="KII73170.1"/>
    <property type="molecule type" value="Genomic_DNA"/>
</dbReference>
<evidence type="ECO:0000256" key="2">
    <source>
        <dbReference type="ARBA" id="ARBA00004141"/>
    </source>
</evidence>